<name>A0A8T2PV14_9TELE</name>
<dbReference type="AlphaFoldDB" id="A0A8T2PV14"/>
<comment type="caution">
    <text evidence="2">The sequence shown here is derived from an EMBL/GenBank/DDBJ whole genome shotgun (WGS) entry which is preliminary data.</text>
</comment>
<evidence type="ECO:0000313" key="3">
    <source>
        <dbReference type="Proteomes" id="UP000824540"/>
    </source>
</evidence>
<organism evidence="2 3">
    <name type="scientific">Albula glossodonta</name>
    <name type="common">roundjaw bonefish</name>
    <dbReference type="NCBI Taxonomy" id="121402"/>
    <lineage>
        <taxon>Eukaryota</taxon>
        <taxon>Metazoa</taxon>
        <taxon>Chordata</taxon>
        <taxon>Craniata</taxon>
        <taxon>Vertebrata</taxon>
        <taxon>Euteleostomi</taxon>
        <taxon>Actinopterygii</taxon>
        <taxon>Neopterygii</taxon>
        <taxon>Teleostei</taxon>
        <taxon>Albuliformes</taxon>
        <taxon>Albulidae</taxon>
        <taxon>Albula</taxon>
    </lineage>
</organism>
<feature type="region of interest" description="Disordered" evidence="1">
    <location>
        <begin position="1"/>
        <end position="43"/>
    </location>
</feature>
<keyword evidence="3" id="KW-1185">Reference proteome</keyword>
<gene>
    <name evidence="2" type="ORF">JZ751_000003</name>
</gene>
<evidence type="ECO:0000256" key="1">
    <source>
        <dbReference type="SAM" id="MobiDB-lite"/>
    </source>
</evidence>
<protein>
    <submittedName>
        <fullName evidence="2">Uncharacterized protein</fullName>
    </submittedName>
</protein>
<reference evidence="2" key="1">
    <citation type="thesis" date="2021" institute="BYU ScholarsArchive" country="Provo, UT, USA">
        <title>Applications of and Algorithms for Genome Assembly and Genomic Analyses with an Emphasis on Marine Teleosts.</title>
        <authorList>
            <person name="Pickett B.D."/>
        </authorList>
    </citation>
    <scope>NUCLEOTIDE SEQUENCE</scope>
    <source>
        <strain evidence="2">HI-2016</strain>
    </source>
</reference>
<dbReference type="EMBL" id="JAFBMS010000001">
    <property type="protein sequence ID" value="KAG9355165.1"/>
    <property type="molecule type" value="Genomic_DNA"/>
</dbReference>
<proteinExistence type="predicted"/>
<evidence type="ECO:0000313" key="2">
    <source>
        <dbReference type="EMBL" id="KAG9355165.1"/>
    </source>
</evidence>
<dbReference type="Proteomes" id="UP000824540">
    <property type="component" value="Unassembled WGS sequence"/>
</dbReference>
<sequence>MKYGVPSGVTLLREPLQRKGGSPVRNTTLKRERERERGTEEKKASLRDGGQCCHLSQRERITVYCWELMADPHGSVRLNKRKTLHVSTVGISVESALQLRHYPGCGQSTVEETLRQCLSKSVDMRPLFLQGIQFRGDMRIFCRNEQIHGQLTYSYS</sequence>
<accession>A0A8T2PV14</accession>
<feature type="compositionally biased region" description="Basic and acidic residues" evidence="1">
    <location>
        <begin position="29"/>
        <end position="43"/>
    </location>
</feature>